<reference evidence="1 2" key="1">
    <citation type="submission" date="2018-12" db="EMBL/GenBank/DDBJ databases">
        <title>Draft genome sequence of Embleya hyalina NBRC 13850T.</title>
        <authorList>
            <person name="Komaki H."/>
            <person name="Hosoyama A."/>
            <person name="Kimura A."/>
            <person name="Ichikawa N."/>
            <person name="Tamura T."/>
        </authorList>
    </citation>
    <scope>NUCLEOTIDE SEQUENCE [LARGE SCALE GENOMIC DNA]</scope>
    <source>
        <strain evidence="1 2">NBRC 13850</strain>
    </source>
</reference>
<evidence type="ECO:0000313" key="1">
    <source>
        <dbReference type="EMBL" id="GCD94673.1"/>
    </source>
</evidence>
<keyword evidence="2" id="KW-1185">Reference proteome</keyword>
<dbReference type="Proteomes" id="UP000286931">
    <property type="component" value="Unassembled WGS sequence"/>
</dbReference>
<accession>A0A401YJ90</accession>
<gene>
    <name evidence="1" type="ORF">EHYA_02342</name>
</gene>
<proteinExistence type="predicted"/>
<dbReference type="AlphaFoldDB" id="A0A401YJ90"/>
<name>A0A401YJ90_9ACTN</name>
<dbReference type="OrthoDB" id="4290050at2"/>
<dbReference type="EMBL" id="BIFH01000016">
    <property type="protein sequence ID" value="GCD94673.1"/>
    <property type="molecule type" value="Genomic_DNA"/>
</dbReference>
<sequence>MGYWGYIVVAKGDHKLAEHPAVAAFGNGVLDDYPRGSWREIWMYSRPGDADITAVVAATGAPAMAFYVMAEDCAIGEAATPSGLRWDGVFTEECILSDYPDALPTDYRREHAVAGAVAWAAEAGLAADPTGIEHAFARGWLHHLYDAVGLPGVSYRLSPSVSGTAACGTSNSRRTNTRCRQYWVVI</sequence>
<dbReference type="RefSeq" id="WP_126636843.1">
    <property type="nucleotide sequence ID" value="NZ_BIFH01000016.1"/>
</dbReference>
<evidence type="ECO:0000313" key="2">
    <source>
        <dbReference type="Proteomes" id="UP000286931"/>
    </source>
</evidence>
<comment type="caution">
    <text evidence="1">The sequence shown here is derived from an EMBL/GenBank/DDBJ whole genome shotgun (WGS) entry which is preliminary data.</text>
</comment>
<organism evidence="1 2">
    <name type="scientific">Embleya hyalina</name>
    <dbReference type="NCBI Taxonomy" id="516124"/>
    <lineage>
        <taxon>Bacteria</taxon>
        <taxon>Bacillati</taxon>
        <taxon>Actinomycetota</taxon>
        <taxon>Actinomycetes</taxon>
        <taxon>Kitasatosporales</taxon>
        <taxon>Streptomycetaceae</taxon>
        <taxon>Embleya</taxon>
    </lineage>
</organism>
<protein>
    <submittedName>
        <fullName evidence="1">Uncharacterized protein</fullName>
    </submittedName>
</protein>